<gene>
    <name evidence="1" type="ORF">QFI96_000115</name>
</gene>
<protein>
    <recommendedName>
        <fullName evidence="3">Malto-oligosyltrehalose synthase</fullName>
    </recommendedName>
</protein>
<dbReference type="Gene3D" id="3.30.1590.10">
    <property type="entry name" value="Maltooligosyl trehalose synthase, domain 2"/>
    <property type="match status" value="1"/>
</dbReference>
<name>A0ABU9F2Z6_9ENTR</name>
<evidence type="ECO:0000313" key="2">
    <source>
        <dbReference type="Proteomes" id="UP001312893"/>
    </source>
</evidence>
<evidence type="ECO:0008006" key="3">
    <source>
        <dbReference type="Google" id="ProtNLM"/>
    </source>
</evidence>
<keyword evidence="2" id="KW-1185">Reference proteome</keyword>
<dbReference type="SUPFAM" id="SSF51445">
    <property type="entry name" value="(Trans)glycosidases"/>
    <property type="match status" value="1"/>
</dbReference>
<accession>A0ABU9F2Z6</accession>
<reference evidence="1 2" key="1">
    <citation type="submission" date="2024-04" db="EMBL/GenBank/DDBJ databases">
        <title>Two novel Raoultella species associated with bleeding cankers of broadleaf hosts, Raoultella scottia sp. nov. and Raoultella lignicola sp. nov.</title>
        <authorList>
            <person name="Brady C.L."/>
        </authorList>
    </citation>
    <scope>NUCLEOTIDE SEQUENCE [LARGE SCALE GENOMIC DNA]</scope>
    <source>
        <strain evidence="1 2">TW_WC1a.1</strain>
    </source>
</reference>
<evidence type="ECO:0000313" key="1">
    <source>
        <dbReference type="EMBL" id="MEL0550122.1"/>
    </source>
</evidence>
<comment type="caution">
    <text evidence="1">The sequence shown here is derived from an EMBL/GenBank/DDBJ whole genome shotgun (WGS) entry which is preliminary data.</text>
</comment>
<organism evidence="1 2">
    <name type="scientific">Raoultella lignicola</name>
    <dbReference type="NCBI Taxonomy" id="3040939"/>
    <lineage>
        <taxon>Bacteria</taxon>
        <taxon>Pseudomonadati</taxon>
        <taxon>Pseudomonadota</taxon>
        <taxon>Gammaproteobacteria</taxon>
        <taxon>Enterobacterales</taxon>
        <taxon>Enterobacteriaceae</taxon>
        <taxon>Klebsiella/Raoultella group</taxon>
        <taxon>Raoultella</taxon>
    </lineage>
</organism>
<feature type="non-terminal residue" evidence="1">
    <location>
        <position position="135"/>
    </location>
</feature>
<feature type="non-terminal residue" evidence="1">
    <location>
        <position position="1"/>
    </location>
</feature>
<dbReference type="EMBL" id="JARXNK020000024">
    <property type="protein sequence ID" value="MEL0550122.1"/>
    <property type="molecule type" value="Genomic_DNA"/>
</dbReference>
<dbReference type="Proteomes" id="UP001312893">
    <property type="component" value="Unassembled WGS sequence"/>
</dbReference>
<dbReference type="InterPro" id="IPR017853">
    <property type="entry name" value="GH"/>
</dbReference>
<proteinExistence type="predicted"/>
<sequence length="135" mass="15092">DIVPNHMGIGGGANPWWQDVLEWGRESPYASFFDIQWESHDAALRGQVLLPFLRSDYGEVLAAGEIGLSLDREAGRLLASHGEQRFPLWPGSYPELLEDSGEPRLSDLAGGFRECQQDREALREMQRRLAAALAE</sequence>